<evidence type="ECO:0000313" key="11">
    <source>
        <dbReference type="Proteomes" id="UP000274504"/>
    </source>
</evidence>
<evidence type="ECO:0000313" key="10">
    <source>
        <dbReference type="EMBL" id="VDL61731.1"/>
    </source>
</evidence>
<protein>
    <submittedName>
        <fullName evidence="12">Kinesin motor domain-containing protein</fullName>
    </submittedName>
</protein>
<reference evidence="12" key="1">
    <citation type="submission" date="2017-02" db="UniProtKB">
        <authorList>
            <consortium name="WormBaseParasite"/>
        </authorList>
    </citation>
    <scope>IDENTIFICATION</scope>
</reference>
<dbReference type="WBParaSite" id="HDID_0000941501-mRNA-1">
    <property type="protein sequence ID" value="HDID_0000941501-mRNA-1"/>
    <property type="gene ID" value="HDID_0000941501"/>
</dbReference>
<keyword evidence="2 5" id="KW-0067">ATP-binding</keyword>
<dbReference type="PRINTS" id="PR00380">
    <property type="entry name" value="KINESINHEAVY"/>
</dbReference>
<accession>A0A0R3SV42</accession>
<evidence type="ECO:0000256" key="7">
    <source>
        <dbReference type="SAM" id="MobiDB-lite"/>
    </source>
</evidence>
<gene>
    <name evidence="10" type="ORF">HDID_LOCUS9413</name>
</gene>
<dbReference type="SUPFAM" id="SSF52540">
    <property type="entry name" value="P-loop containing nucleoside triphosphate hydrolases"/>
    <property type="match status" value="1"/>
</dbReference>
<comment type="similarity">
    <text evidence="5">Belongs to the TRAFAC class myosin-kinesin ATPase superfamily. Kinesin family.</text>
</comment>
<dbReference type="GO" id="GO:0008017">
    <property type="term" value="F:microtubule binding"/>
    <property type="evidence" value="ECO:0007669"/>
    <property type="project" value="InterPro"/>
</dbReference>
<dbReference type="Gene3D" id="2.60.200.20">
    <property type="match status" value="1"/>
</dbReference>
<feature type="binding site" evidence="5">
    <location>
        <begin position="108"/>
        <end position="115"/>
    </location>
    <ligand>
        <name>ATP</name>
        <dbReference type="ChEBI" id="CHEBI:30616"/>
    </ligand>
</feature>
<organism evidence="12">
    <name type="scientific">Hymenolepis diminuta</name>
    <name type="common">Rat tapeworm</name>
    <dbReference type="NCBI Taxonomy" id="6216"/>
    <lineage>
        <taxon>Eukaryota</taxon>
        <taxon>Metazoa</taxon>
        <taxon>Spiralia</taxon>
        <taxon>Lophotrochozoa</taxon>
        <taxon>Platyhelminthes</taxon>
        <taxon>Cestoda</taxon>
        <taxon>Eucestoda</taxon>
        <taxon>Cyclophyllidea</taxon>
        <taxon>Hymenolepididae</taxon>
        <taxon>Hymenolepis</taxon>
    </lineage>
</organism>
<dbReference type="InterPro" id="IPR027417">
    <property type="entry name" value="P-loop_NTPase"/>
</dbReference>
<evidence type="ECO:0000256" key="5">
    <source>
        <dbReference type="PROSITE-ProRule" id="PRU00283"/>
    </source>
</evidence>
<dbReference type="PANTHER" id="PTHR47117">
    <property type="entry name" value="STAR-RELATED LIPID TRANSFER PROTEIN 9"/>
    <property type="match status" value="1"/>
</dbReference>
<dbReference type="AlphaFoldDB" id="A0A0R3SV42"/>
<evidence type="ECO:0000256" key="6">
    <source>
        <dbReference type="SAM" id="Coils"/>
    </source>
</evidence>
<dbReference type="InterPro" id="IPR001752">
    <property type="entry name" value="Kinesin_motor_dom"/>
</dbReference>
<feature type="domain" description="Kinesin motor" evidence="9">
    <location>
        <begin position="5"/>
        <end position="381"/>
    </location>
</feature>
<dbReference type="Pfam" id="PF00225">
    <property type="entry name" value="Kinesin"/>
    <property type="match status" value="2"/>
</dbReference>
<dbReference type="STRING" id="6216.A0A0R3SV42"/>
<sequence length="1053" mass="118429">MKEESVKVAVRVRPFNDREKNRNAKLVISMTGNLTEISNPENPNDVKKFAFDHSYWSHDGFVVNKIGVCVPDGPASNYTSQERIYNDLGSGILKNAFEGYNCSLFAYGQTGSGKSYSVIGYGNNKGIVPITCEHLFEAIDKNKDPQKEFQVTMSMMEIYNEKVRDLLNTSAKTASGLPVRQSSNEGFFVQGLKNIPVGSYKDIEKRMEQGKFCTLLILRKSYFDSRTRMIVILFDVSIIGTANRTIAATNMNATSSRAHTLVCISFDQITSENDSTKRLSSTINFVDLAGSERADSTGATGDRLKEGVNINRSLSVLASVISALAEKKKVVPYRDSVLTKLLQSALGGNSKTVMIAALSPADISYSETLSTLRYAERAKQIKTNAVVNNKLQENVLKEILAENERLKKQLQEMINAADIAAPPGISPEERARMQDEIRTEIMAQLENNRERLENQDKDAFKKKLEEARKEATTAETLIAARPSARVHPECPFITNLNEDPQLSGVIIHYLNAEKIIIGREGAPGNLNLTNSEKVSYILLKGLNIQNIHATFTRLPDGRMELSVGSNSLRNTKVNGTTLTTSVILRPMDRILFGSYHLYVYHNNVEKCDGVPANVDWDFAQKELAKSEGIDQLDKTMDENDRSILQQELIELLPMLQEVNSIAKEMNKERTFDIILLPGLLQQTVYGQHKATKLVVRMKCTKTGHTWMWERGKFLSRRFLIQEIYQSFEDGSAARNPIKQENDPFWEPLEPLLVGFAPAFLQSLSYGLDYTDRLQISDLDGQSIGKLAVSLQPCLATGEFPDGENREGLFVEDPKKLLGKPFYFNVGVSRISLPGLLHGTKTSLRYSVYKELKPTIIRLDASQMQGHSGKLDISHNRKINFKKVTNELLAYFEKECIAFLVYIDQGNTDNLDNESKIPLSASETAAKQIRRGSIAVVKSIDLKFRNSMNRKLDERRASSNTIDSRDEHLKKLYNKWSKVTPSPKAFQDLLRELENLFKNIPAKPNTHKIHDIAEVDEDEEYEKSTKQSGTSKKRNPFGFATVKQIELTDDRFKQ</sequence>
<proteinExistence type="inferred from homology"/>
<dbReference type="Proteomes" id="UP000274504">
    <property type="component" value="Unassembled WGS sequence"/>
</dbReference>
<dbReference type="PROSITE" id="PS50006">
    <property type="entry name" value="FHA_DOMAIN"/>
    <property type="match status" value="1"/>
</dbReference>
<dbReference type="EMBL" id="UYSG01011285">
    <property type="protein sequence ID" value="VDL61731.1"/>
    <property type="molecule type" value="Genomic_DNA"/>
</dbReference>
<dbReference type="GO" id="GO:0003777">
    <property type="term" value="F:microtubule motor activity"/>
    <property type="evidence" value="ECO:0007669"/>
    <property type="project" value="InterPro"/>
</dbReference>
<evidence type="ECO:0000259" key="8">
    <source>
        <dbReference type="PROSITE" id="PS50006"/>
    </source>
</evidence>
<dbReference type="InterPro" id="IPR008984">
    <property type="entry name" value="SMAD_FHA_dom_sf"/>
</dbReference>
<keyword evidence="4 5" id="KW-0505">Motor protein</keyword>
<dbReference type="PROSITE" id="PS00411">
    <property type="entry name" value="KINESIN_MOTOR_1"/>
    <property type="match status" value="1"/>
</dbReference>
<dbReference type="Gene3D" id="3.40.850.10">
    <property type="entry name" value="Kinesin motor domain"/>
    <property type="match status" value="1"/>
</dbReference>
<dbReference type="GO" id="GO:0005524">
    <property type="term" value="F:ATP binding"/>
    <property type="evidence" value="ECO:0007669"/>
    <property type="project" value="UniProtKB-UniRule"/>
</dbReference>
<evidence type="ECO:0000256" key="3">
    <source>
        <dbReference type="ARBA" id="ARBA00023054"/>
    </source>
</evidence>
<evidence type="ECO:0000256" key="1">
    <source>
        <dbReference type="ARBA" id="ARBA00022741"/>
    </source>
</evidence>
<dbReference type="OrthoDB" id="3176171at2759"/>
<dbReference type="SUPFAM" id="SSF49879">
    <property type="entry name" value="SMAD/FHA domain"/>
    <property type="match status" value="1"/>
</dbReference>
<dbReference type="SMART" id="SM00129">
    <property type="entry name" value="KISc"/>
    <property type="match status" value="1"/>
</dbReference>
<dbReference type="GO" id="GO:0007018">
    <property type="term" value="P:microtubule-based movement"/>
    <property type="evidence" value="ECO:0007669"/>
    <property type="project" value="InterPro"/>
</dbReference>
<feature type="domain" description="FHA" evidence="8">
    <location>
        <begin position="515"/>
        <end position="578"/>
    </location>
</feature>
<reference evidence="10 11" key="2">
    <citation type="submission" date="2018-11" db="EMBL/GenBank/DDBJ databases">
        <authorList>
            <consortium name="Pathogen Informatics"/>
        </authorList>
    </citation>
    <scope>NUCLEOTIDE SEQUENCE [LARGE SCALE GENOMIC DNA]</scope>
</reference>
<evidence type="ECO:0000259" key="9">
    <source>
        <dbReference type="PROSITE" id="PS50067"/>
    </source>
</evidence>
<feature type="region of interest" description="Disordered" evidence="7">
    <location>
        <begin position="1010"/>
        <end position="1037"/>
    </location>
</feature>
<dbReference type="InterPro" id="IPR000253">
    <property type="entry name" value="FHA_dom"/>
</dbReference>
<evidence type="ECO:0000256" key="2">
    <source>
        <dbReference type="ARBA" id="ARBA00022840"/>
    </source>
</evidence>
<evidence type="ECO:0000256" key="4">
    <source>
        <dbReference type="ARBA" id="ARBA00023175"/>
    </source>
</evidence>
<dbReference type="PROSITE" id="PS50067">
    <property type="entry name" value="KINESIN_MOTOR_2"/>
    <property type="match status" value="1"/>
</dbReference>
<keyword evidence="1 5" id="KW-0547">Nucleotide-binding</keyword>
<dbReference type="InterPro" id="IPR036961">
    <property type="entry name" value="Kinesin_motor_dom_sf"/>
</dbReference>
<keyword evidence="3 6" id="KW-0175">Coiled coil</keyword>
<dbReference type="InterPro" id="IPR019821">
    <property type="entry name" value="Kinesin_motor_CS"/>
</dbReference>
<name>A0A0R3SV42_HYMDI</name>
<feature type="coiled-coil region" evidence="6">
    <location>
        <begin position="389"/>
        <end position="477"/>
    </location>
</feature>
<evidence type="ECO:0000313" key="12">
    <source>
        <dbReference type="WBParaSite" id="HDID_0000941501-mRNA-1"/>
    </source>
</evidence>